<gene>
    <name evidence="1" type="ORF">K1T71_012056</name>
</gene>
<reference evidence="1 2" key="1">
    <citation type="journal article" date="2021" name="Front. Genet.">
        <title>Chromosome-Level Genome Assembly Reveals Significant Gene Expansion in the Toll and IMD Signaling Pathways of Dendrolimus kikuchii.</title>
        <authorList>
            <person name="Zhou J."/>
            <person name="Wu P."/>
            <person name="Xiong Z."/>
            <person name="Liu N."/>
            <person name="Zhao N."/>
            <person name="Ji M."/>
            <person name="Qiu Y."/>
            <person name="Yang B."/>
        </authorList>
    </citation>
    <scope>NUCLEOTIDE SEQUENCE [LARGE SCALE GENOMIC DNA]</scope>
    <source>
        <strain evidence="1">Ann1</strain>
    </source>
</reference>
<proteinExistence type="predicted"/>
<protein>
    <submittedName>
        <fullName evidence="1">Uncharacterized protein</fullName>
    </submittedName>
</protein>
<name>A0ACC1CKG8_9NEOP</name>
<sequence length="299" mass="34651">MKRIVNQAIAPVYSKFEQLENKITTCTTITSDSGGNRDMTQGVSSVLPPNLPTEPAISPSLLYCHGLSLMNGEKPKYPSKNKHPVTFIEDLTAYLKKLPINRGNEIELIIECLEGETRNWARIYKNRWSRFEDFKRDFLDTYWGEAEQSELRRKIVHNVWDNTKSTMLSHFIELCGQAKMLTYPIQEKQLISDIMHHYPKDVQFAWTNNRSASLLEAAEFLRKLDDINKGDEQNQQGTSIMKGYNGTTSTYRRQNQKKPYQNKRYYAKRAAERSNETGVNLVAEDHGNYNQMGYDYNLN</sequence>
<evidence type="ECO:0000313" key="2">
    <source>
        <dbReference type="Proteomes" id="UP000824533"/>
    </source>
</evidence>
<accession>A0ACC1CKG8</accession>
<organism evidence="1 2">
    <name type="scientific">Dendrolimus kikuchii</name>
    <dbReference type="NCBI Taxonomy" id="765133"/>
    <lineage>
        <taxon>Eukaryota</taxon>
        <taxon>Metazoa</taxon>
        <taxon>Ecdysozoa</taxon>
        <taxon>Arthropoda</taxon>
        <taxon>Hexapoda</taxon>
        <taxon>Insecta</taxon>
        <taxon>Pterygota</taxon>
        <taxon>Neoptera</taxon>
        <taxon>Endopterygota</taxon>
        <taxon>Lepidoptera</taxon>
        <taxon>Glossata</taxon>
        <taxon>Ditrysia</taxon>
        <taxon>Bombycoidea</taxon>
        <taxon>Lasiocampidae</taxon>
        <taxon>Dendrolimus</taxon>
    </lineage>
</organism>
<comment type="caution">
    <text evidence="1">The sequence shown here is derived from an EMBL/GenBank/DDBJ whole genome shotgun (WGS) entry which is preliminary data.</text>
</comment>
<dbReference type="EMBL" id="CM034408">
    <property type="protein sequence ID" value="KAJ0172083.1"/>
    <property type="molecule type" value="Genomic_DNA"/>
</dbReference>
<keyword evidence="2" id="KW-1185">Reference proteome</keyword>
<evidence type="ECO:0000313" key="1">
    <source>
        <dbReference type="EMBL" id="KAJ0172083.1"/>
    </source>
</evidence>
<dbReference type="Proteomes" id="UP000824533">
    <property type="component" value="Linkage Group LG22"/>
</dbReference>